<name>A0AA39UCL0_9LECA</name>
<sequence length="236" mass="27530">MSASQQPATELDRWPESWYIPADKDTPKRLVCVARGCNLIFQTNTDIRYRWNHWQTSSSSKMDMTADHCILRALNGQRNCPYADCDYSFDSKKGQKTIRDLFQHEWNAHGTKYTTSIEGIVTLVRQGRLQNVSPELEEMIFHRMCQILKTTVEYRVALQYCNLPPYTIFENLKTLLSPEEFRPKQPSGSPMPYYIPLPAELFLLHLAPNPFDIRAFELDWETHWNTLRAMYASGTI</sequence>
<accession>A0AA39UCL0</accession>
<dbReference type="AlphaFoldDB" id="A0AA39UCL0"/>
<keyword evidence="2" id="KW-1185">Reference proteome</keyword>
<proteinExistence type="predicted"/>
<evidence type="ECO:0000313" key="2">
    <source>
        <dbReference type="Proteomes" id="UP001166286"/>
    </source>
</evidence>
<protein>
    <submittedName>
        <fullName evidence="1">Uncharacterized protein</fullName>
    </submittedName>
</protein>
<dbReference type="EMBL" id="JAFEKC020000005">
    <property type="protein sequence ID" value="KAK0514586.1"/>
    <property type="molecule type" value="Genomic_DNA"/>
</dbReference>
<dbReference type="Proteomes" id="UP001166286">
    <property type="component" value="Unassembled WGS sequence"/>
</dbReference>
<organism evidence="1 2">
    <name type="scientific">Cladonia borealis</name>
    <dbReference type="NCBI Taxonomy" id="184061"/>
    <lineage>
        <taxon>Eukaryota</taxon>
        <taxon>Fungi</taxon>
        <taxon>Dikarya</taxon>
        <taxon>Ascomycota</taxon>
        <taxon>Pezizomycotina</taxon>
        <taxon>Lecanoromycetes</taxon>
        <taxon>OSLEUM clade</taxon>
        <taxon>Lecanoromycetidae</taxon>
        <taxon>Lecanorales</taxon>
        <taxon>Lecanorineae</taxon>
        <taxon>Cladoniaceae</taxon>
        <taxon>Cladonia</taxon>
    </lineage>
</organism>
<gene>
    <name evidence="1" type="ORF">JMJ35_003203</name>
</gene>
<reference evidence="1" key="1">
    <citation type="submission" date="2023-03" db="EMBL/GenBank/DDBJ databases">
        <title>Complete genome of Cladonia borealis.</title>
        <authorList>
            <person name="Park H."/>
        </authorList>
    </citation>
    <scope>NUCLEOTIDE SEQUENCE</scope>
    <source>
        <strain evidence="1">ANT050790</strain>
    </source>
</reference>
<comment type="caution">
    <text evidence="1">The sequence shown here is derived from an EMBL/GenBank/DDBJ whole genome shotgun (WGS) entry which is preliminary data.</text>
</comment>
<evidence type="ECO:0000313" key="1">
    <source>
        <dbReference type="EMBL" id="KAK0514586.1"/>
    </source>
</evidence>